<dbReference type="EMBL" id="QGNW01000348">
    <property type="protein sequence ID" value="RVW75476.1"/>
    <property type="molecule type" value="Genomic_DNA"/>
</dbReference>
<dbReference type="Gene3D" id="1.20.120.160">
    <property type="entry name" value="HPT domain"/>
    <property type="match status" value="1"/>
</dbReference>
<reference evidence="5 6" key="1">
    <citation type="journal article" date="2018" name="PLoS Genet.">
        <title>Population sequencing reveals clonal diversity and ancestral inbreeding in the grapevine cultivar Chardonnay.</title>
        <authorList>
            <person name="Roach M.J."/>
            <person name="Johnson D.L."/>
            <person name="Bohlmann J."/>
            <person name="van Vuuren H.J."/>
            <person name="Jones S.J."/>
            <person name="Pretorius I.S."/>
            <person name="Schmidt S.A."/>
            <person name="Borneman A.R."/>
        </authorList>
    </citation>
    <scope>NUCLEOTIDE SEQUENCE [LARGE SCALE GENOMIC DNA]</scope>
    <source>
        <strain evidence="6">cv. Chardonnay</strain>
        <tissue evidence="5">Leaf</tissue>
    </source>
</reference>
<dbReference type="GO" id="GO:0000160">
    <property type="term" value="P:phosphorelay signal transduction system"/>
    <property type="evidence" value="ECO:0007669"/>
    <property type="project" value="UniProtKB-UniRule"/>
</dbReference>
<evidence type="ECO:0000256" key="1">
    <source>
        <dbReference type="ARBA" id="ARBA00022864"/>
    </source>
</evidence>
<evidence type="ECO:0000256" key="2">
    <source>
        <dbReference type="ARBA" id="ARBA00023012"/>
    </source>
</evidence>
<evidence type="ECO:0000256" key="3">
    <source>
        <dbReference type="RuleBase" id="RU369004"/>
    </source>
</evidence>
<dbReference type="InterPro" id="IPR045871">
    <property type="entry name" value="AHP1-5/YPD1"/>
</dbReference>
<dbReference type="SUPFAM" id="SSF47226">
    <property type="entry name" value="Histidine-containing phosphotransfer domain, HPT domain"/>
    <property type="match status" value="1"/>
</dbReference>
<dbReference type="InterPro" id="IPR036641">
    <property type="entry name" value="HPT_dom_sf"/>
</dbReference>
<evidence type="ECO:0000313" key="6">
    <source>
        <dbReference type="Proteomes" id="UP000288805"/>
    </source>
</evidence>
<organism evidence="5 6">
    <name type="scientific">Vitis vinifera</name>
    <name type="common">Grape</name>
    <dbReference type="NCBI Taxonomy" id="29760"/>
    <lineage>
        <taxon>Eukaryota</taxon>
        <taxon>Viridiplantae</taxon>
        <taxon>Streptophyta</taxon>
        <taxon>Embryophyta</taxon>
        <taxon>Tracheophyta</taxon>
        <taxon>Spermatophyta</taxon>
        <taxon>Magnoliopsida</taxon>
        <taxon>eudicotyledons</taxon>
        <taxon>Gunneridae</taxon>
        <taxon>Pentapetalae</taxon>
        <taxon>rosids</taxon>
        <taxon>Vitales</taxon>
        <taxon>Vitaceae</taxon>
        <taxon>Viteae</taxon>
        <taxon>Vitis</taxon>
    </lineage>
</organism>
<accession>A0A438GTD2</accession>
<comment type="subcellular location">
    <subcellularLocation>
        <location evidence="3">Cytoplasm</location>
        <location evidence="3">Cytosol</location>
    </subcellularLocation>
    <subcellularLocation>
        <location evidence="3">Nucleus</location>
    </subcellularLocation>
</comment>
<evidence type="ECO:0000259" key="4">
    <source>
        <dbReference type="Pfam" id="PF01627"/>
    </source>
</evidence>
<dbReference type="Proteomes" id="UP000288805">
    <property type="component" value="Unassembled WGS sequence"/>
</dbReference>
<dbReference type="GO" id="GO:0009736">
    <property type="term" value="P:cytokinin-activated signaling pathway"/>
    <property type="evidence" value="ECO:0007669"/>
    <property type="project" value="UniProtKB-KW"/>
</dbReference>
<comment type="function">
    <text evidence="3">Functions as a two-component phosphorelay mediators between cytokinin sensor histidine kinases and response regulators (B-type ARRs). Plays an important role in propagating cytokinin signal transduction.</text>
</comment>
<keyword evidence="1 3" id="KW-0932">Cytokinin signaling pathway</keyword>
<gene>
    <name evidence="5" type="primary">AHP1_2</name>
    <name evidence="5" type="ORF">CK203_061527</name>
</gene>
<dbReference type="GO" id="GO:0005634">
    <property type="term" value="C:nucleus"/>
    <property type="evidence" value="ECO:0007669"/>
    <property type="project" value="UniProtKB-SubCell"/>
</dbReference>
<sequence>MRFSVGRAFWEKVREEDRISRGNFLLSWEKLCNQVLETEQSLFELELFGHLGWDVPKKTPCIPLFTQTKTLGCLCCHVAHTPRPSHLPLASSFLDLLEFSDGHGGNMGKRHIWSAGSRGMGERKIAAGREERRAQIQRECREEAQAQAKAKAWRWFRCREGLWSMQHPYFMRGSWMDSEKLLNDLPIALDQQNVDFKRVDSHVHQLKGSSSSIGPQRVKNVCIAFRNYCEEQNTDACLSCLQQVKQEYSLIKSTLETLFRRCSNLIVRNTWWWSSIESLKMGHPNRGVVCSVVPKFSPWKKSTPFSRLLRNKTVKILLNAPVNYLRLTVDLGMIGRAHVQLSTQHFEEFTPKVTYENGISVTNN</sequence>
<proteinExistence type="predicted"/>
<feature type="domain" description="HPt" evidence="4">
    <location>
        <begin position="177"/>
        <end position="252"/>
    </location>
</feature>
<evidence type="ECO:0000313" key="5">
    <source>
        <dbReference type="EMBL" id="RVW75476.1"/>
    </source>
</evidence>
<dbReference type="GO" id="GO:0005829">
    <property type="term" value="C:cytosol"/>
    <property type="evidence" value="ECO:0007669"/>
    <property type="project" value="UniProtKB-SubCell"/>
</dbReference>
<dbReference type="AlphaFoldDB" id="A0A438GTD2"/>
<protein>
    <recommendedName>
        <fullName evidence="3">Histidine-containing phosphotransfer protein</fullName>
    </recommendedName>
</protein>
<dbReference type="InterPro" id="IPR008207">
    <property type="entry name" value="Sig_transdc_His_kin_Hpt_dom"/>
</dbReference>
<comment type="caution">
    <text evidence="5">The sequence shown here is derived from an EMBL/GenBank/DDBJ whole genome shotgun (WGS) entry which is preliminary data.</text>
</comment>
<keyword evidence="2 3" id="KW-0902">Two-component regulatory system</keyword>
<comment type="domain">
    <text evidence="3">Histidine-containing phosphotransfer domain (HPt) contains an active histidine that mediates the phosphotransfer.</text>
</comment>
<dbReference type="GO" id="GO:0043424">
    <property type="term" value="F:protein histidine kinase binding"/>
    <property type="evidence" value="ECO:0007669"/>
    <property type="project" value="UniProtKB-UniRule"/>
</dbReference>
<name>A0A438GTD2_VITVI</name>
<dbReference type="PANTHER" id="PTHR28242">
    <property type="entry name" value="PHOSPHORELAY INTERMEDIATE PROTEIN YPD1"/>
    <property type="match status" value="1"/>
</dbReference>
<dbReference type="CDD" id="cd00088">
    <property type="entry name" value="HPT"/>
    <property type="match status" value="1"/>
</dbReference>
<dbReference type="GO" id="GO:0009927">
    <property type="term" value="F:histidine phosphotransfer kinase activity"/>
    <property type="evidence" value="ECO:0007669"/>
    <property type="project" value="UniProtKB-UniRule"/>
</dbReference>
<dbReference type="Pfam" id="PF01627">
    <property type="entry name" value="Hpt"/>
    <property type="match status" value="1"/>
</dbReference>
<dbReference type="PANTHER" id="PTHR28242:SF5">
    <property type="entry name" value="HISTIDINE-CONTAINING PHOSPHOTRANSFER PROTEIN 1"/>
    <property type="match status" value="1"/>
</dbReference>